<dbReference type="Proteomes" id="UP000219338">
    <property type="component" value="Unassembled WGS sequence"/>
</dbReference>
<evidence type="ECO:0000256" key="8">
    <source>
        <dbReference type="ARBA" id="ARBA00023033"/>
    </source>
</evidence>
<evidence type="ECO:0000313" key="13">
    <source>
        <dbReference type="Proteomes" id="UP000219338"/>
    </source>
</evidence>
<keyword evidence="7 9" id="KW-0408">Iron</keyword>
<dbReference type="STRING" id="47428.A0A284RIH9"/>
<reference evidence="13" key="1">
    <citation type="journal article" date="2017" name="Nat. Ecol. Evol.">
        <title>Genome expansion and lineage-specific genetic innovations in the forest pathogenic fungi Armillaria.</title>
        <authorList>
            <person name="Sipos G."/>
            <person name="Prasanna A.N."/>
            <person name="Walter M.C."/>
            <person name="O'Connor E."/>
            <person name="Balint B."/>
            <person name="Krizsan K."/>
            <person name="Kiss B."/>
            <person name="Hess J."/>
            <person name="Varga T."/>
            <person name="Slot J."/>
            <person name="Riley R."/>
            <person name="Boka B."/>
            <person name="Rigling D."/>
            <person name="Barry K."/>
            <person name="Lee J."/>
            <person name="Mihaltcheva S."/>
            <person name="LaButti K."/>
            <person name="Lipzen A."/>
            <person name="Waldron R."/>
            <person name="Moloney N.M."/>
            <person name="Sperisen C."/>
            <person name="Kredics L."/>
            <person name="Vagvoelgyi C."/>
            <person name="Patrignani A."/>
            <person name="Fitzpatrick D."/>
            <person name="Nagy I."/>
            <person name="Doyle S."/>
            <person name="Anderson J.B."/>
            <person name="Grigoriev I.V."/>
            <person name="Gueldener U."/>
            <person name="Muensterkoetter M."/>
            <person name="Nagy L.G."/>
        </authorList>
    </citation>
    <scope>NUCLEOTIDE SEQUENCE [LARGE SCALE GENOMIC DNA]</scope>
    <source>
        <strain evidence="13">C18/9</strain>
    </source>
</reference>
<keyword evidence="11" id="KW-0812">Transmembrane</keyword>
<keyword evidence="8 10" id="KW-0503">Monooxygenase</keyword>
<evidence type="ECO:0000256" key="6">
    <source>
        <dbReference type="ARBA" id="ARBA00023002"/>
    </source>
</evidence>
<dbReference type="SUPFAM" id="SSF48264">
    <property type="entry name" value="Cytochrome P450"/>
    <property type="match status" value="1"/>
</dbReference>
<evidence type="ECO:0000256" key="1">
    <source>
        <dbReference type="ARBA" id="ARBA00001971"/>
    </source>
</evidence>
<dbReference type="PRINTS" id="PR00463">
    <property type="entry name" value="EP450I"/>
</dbReference>
<name>A0A284RIH9_ARMOS</name>
<comment type="similarity">
    <text evidence="3 10">Belongs to the cytochrome P450 family.</text>
</comment>
<evidence type="ECO:0000256" key="4">
    <source>
        <dbReference type="ARBA" id="ARBA00022617"/>
    </source>
</evidence>
<sequence>MFSKFKSEAENMRRILRSLPAAMFSSETSSLVIPLLVVFAVVAYVRFSRARKLSLPDGPKPTWFIGNVLQIQSSHPEETFTEWGAVYGDVVHLKVFSQSTIVLSSIQAAQELLERRSAIYSDRPRFVLLAEMMGWNHSTTHVRYGPRFRKHRRFIHQTFNHRAVKDLEPIQNQSAQTLLKGLADSPEVFLDHIRGYAAASILKIAYGADVKSNDDLTIKLAEKALKMTIQSGSPAATLVDYFPLMRYIPTWAPFSAFKRDALEVKAAVEQMMTIPYEQVKEEINMGTAPPSFTSRLIKDCLVMGTISDEDVEDIKGVAGTLYSAAEDTTVCVLTSFILTMVLYPGAFAKAQEEMDFVVGCERLPDLSDRESLPYLESVIKEVYRWNPPVPLGLPHRVMKDDIFRDRFIPKGSTILANIYAMMKNCSSPDVFRPERYAEELEDFDPRDVAFGFGRRKCPGRHYADAGIWIAVSMIVASFDIAKAKDSDGNTITVVPEFESSFVRHPKAFKCSIAPRKL</sequence>
<dbReference type="OMA" id="KPFDTMQ"/>
<dbReference type="InterPro" id="IPR002401">
    <property type="entry name" value="Cyt_P450_E_grp-I"/>
</dbReference>
<organism evidence="12 13">
    <name type="scientific">Armillaria ostoyae</name>
    <name type="common">Armillaria root rot fungus</name>
    <dbReference type="NCBI Taxonomy" id="47428"/>
    <lineage>
        <taxon>Eukaryota</taxon>
        <taxon>Fungi</taxon>
        <taxon>Dikarya</taxon>
        <taxon>Basidiomycota</taxon>
        <taxon>Agaricomycotina</taxon>
        <taxon>Agaricomycetes</taxon>
        <taxon>Agaricomycetidae</taxon>
        <taxon>Agaricales</taxon>
        <taxon>Marasmiineae</taxon>
        <taxon>Physalacriaceae</taxon>
        <taxon>Armillaria</taxon>
    </lineage>
</organism>
<protein>
    <submittedName>
        <fullName evidence="12">Related to cytochrome P450 81F1</fullName>
    </submittedName>
</protein>
<dbReference type="PROSITE" id="PS00086">
    <property type="entry name" value="CYTOCHROME_P450"/>
    <property type="match status" value="1"/>
</dbReference>
<accession>A0A284RIH9</accession>
<dbReference type="CDD" id="cd11065">
    <property type="entry name" value="CYP64-like"/>
    <property type="match status" value="1"/>
</dbReference>
<evidence type="ECO:0000256" key="2">
    <source>
        <dbReference type="ARBA" id="ARBA00005179"/>
    </source>
</evidence>
<keyword evidence="11" id="KW-1133">Transmembrane helix</keyword>
<evidence type="ECO:0000256" key="3">
    <source>
        <dbReference type="ARBA" id="ARBA00010617"/>
    </source>
</evidence>
<feature type="transmembrane region" description="Helical" evidence="11">
    <location>
        <begin position="21"/>
        <end position="45"/>
    </location>
</feature>
<dbReference type="PANTHER" id="PTHR46300:SF7">
    <property type="entry name" value="P450, PUTATIVE (EUROFUNG)-RELATED"/>
    <property type="match status" value="1"/>
</dbReference>
<evidence type="ECO:0000256" key="7">
    <source>
        <dbReference type="ARBA" id="ARBA00023004"/>
    </source>
</evidence>
<dbReference type="InterPro" id="IPR050364">
    <property type="entry name" value="Cytochrome_P450_fung"/>
</dbReference>
<dbReference type="InterPro" id="IPR036396">
    <property type="entry name" value="Cyt_P450_sf"/>
</dbReference>
<evidence type="ECO:0000313" key="12">
    <source>
        <dbReference type="EMBL" id="SJL08560.1"/>
    </source>
</evidence>
<evidence type="ECO:0000256" key="9">
    <source>
        <dbReference type="PIRSR" id="PIRSR602401-1"/>
    </source>
</evidence>
<dbReference type="Gene3D" id="1.10.630.10">
    <property type="entry name" value="Cytochrome P450"/>
    <property type="match status" value="1"/>
</dbReference>
<keyword evidence="11" id="KW-0472">Membrane</keyword>
<evidence type="ECO:0000256" key="5">
    <source>
        <dbReference type="ARBA" id="ARBA00022723"/>
    </source>
</evidence>
<evidence type="ECO:0000256" key="10">
    <source>
        <dbReference type="RuleBase" id="RU000461"/>
    </source>
</evidence>
<keyword evidence="13" id="KW-1185">Reference proteome</keyword>
<feature type="binding site" description="axial binding residue" evidence="9">
    <location>
        <position position="457"/>
    </location>
    <ligand>
        <name>heme</name>
        <dbReference type="ChEBI" id="CHEBI:30413"/>
    </ligand>
    <ligandPart>
        <name>Fe</name>
        <dbReference type="ChEBI" id="CHEBI:18248"/>
    </ligandPart>
</feature>
<comment type="cofactor">
    <cofactor evidence="1 9">
        <name>heme</name>
        <dbReference type="ChEBI" id="CHEBI:30413"/>
    </cofactor>
</comment>
<keyword evidence="6 10" id="KW-0560">Oxidoreductase</keyword>
<dbReference type="EMBL" id="FUEG01000009">
    <property type="protein sequence ID" value="SJL08560.1"/>
    <property type="molecule type" value="Genomic_DNA"/>
</dbReference>
<dbReference type="GO" id="GO:0020037">
    <property type="term" value="F:heme binding"/>
    <property type="evidence" value="ECO:0007669"/>
    <property type="project" value="InterPro"/>
</dbReference>
<keyword evidence="5 9" id="KW-0479">Metal-binding</keyword>
<dbReference type="PANTHER" id="PTHR46300">
    <property type="entry name" value="P450, PUTATIVE (EUROFUNG)-RELATED-RELATED"/>
    <property type="match status" value="1"/>
</dbReference>
<dbReference type="GO" id="GO:0005506">
    <property type="term" value="F:iron ion binding"/>
    <property type="evidence" value="ECO:0007669"/>
    <property type="project" value="InterPro"/>
</dbReference>
<dbReference type="GO" id="GO:0016705">
    <property type="term" value="F:oxidoreductase activity, acting on paired donors, with incorporation or reduction of molecular oxygen"/>
    <property type="evidence" value="ECO:0007669"/>
    <property type="project" value="InterPro"/>
</dbReference>
<dbReference type="Pfam" id="PF00067">
    <property type="entry name" value="p450"/>
    <property type="match status" value="1"/>
</dbReference>
<keyword evidence="4 9" id="KW-0349">Heme</keyword>
<proteinExistence type="inferred from homology"/>
<dbReference type="GO" id="GO:0004497">
    <property type="term" value="F:monooxygenase activity"/>
    <property type="evidence" value="ECO:0007669"/>
    <property type="project" value="UniProtKB-KW"/>
</dbReference>
<evidence type="ECO:0000256" key="11">
    <source>
        <dbReference type="SAM" id="Phobius"/>
    </source>
</evidence>
<dbReference type="InterPro" id="IPR017972">
    <property type="entry name" value="Cyt_P450_CS"/>
</dbReference>
<dbReference type="InterPro" id="IPR001128">
    <property type="entry name" value="Cyt_P450"/>
</dbReference>
<dbReference type="OrthoDB" id="2789670at2759"/>
<gene>
    <name evidence="12" type="ORF">ARMOST_11926</name>
</gene>
<dbReference type="AlphaFoldDB" id="A0A284RIH9"/>
<comment type="pathway">
    <text evidence="2">Secondary metabolite biosynthesis.</text>
</comment>